<keyword evidence="9" id="KW-1185">Reference proteome</keyword>
<evidence type="ECO:0000313" key="8">
    <source>
        <dbReference type="EMBL" id="SIQ80936.1"/>
    </source>
</evidence>
<dbReference type="AlphaFoldDB" id="A0A1N6VTG7"/>
<sequence length="97" mass="11090">MSKSLANIVNIIRLLKDSDVKLSKKALFLVPVAYLIFPFDLVGDFFPLLGQLDDIAVFILMWPFLRNILNKYQSGDPEVEKTKKDPEAIDIDDYTVE</sequence>
<evidence type="ECO:0000256" key="6">
    <source>
        <dbReference type="SAM" id="Phobius"/>
    </source>
</evidence>
<dbReference type="Pfam" id="PF06803">
    <property type="entry name" value="DUF1232"/>
    <property type="match status" value="1"/>
</dbReference>
<dbReference type="OrthoDB" id="9800202at2"/>
<organism evidence="8 9">
    <name type="scientific">Halanaerobium kushneri</name>
    <dbReference type="NCBI Taxonomy" id="56779"/>
    <lineage>
        <taxon>Bacteria</taxon>
        <taxon>Bacillati</taxon>
        <taxon>Bacillota</taxon>
        <taxon>Clostridia</taxon>
        <taxon>Halanaerobiales</taxon>
        <taxon>Halanaerobiaceae</taxon>
        <taxon>Halanaerobium</taxon>
    </lineage>
</organism>
<dbReference type="RefSeq" id="WP_076544710.1">
    <property type="nucleotide sequence ID" value="NZ_FTNC01000008.1"/>
</dbReference>
<evidence type="ECO:0000313" key="9">
    <source>
        <dbReference type="Proteomes" id="UP000185669"/>
    </source>
</evidence>
<feature type="compositionally biased region" description="Basic and acidic residues" evidence="5">
    <location>
        <begin position="78"/>
        <end position="87"/>
    </location>
</feature>
<proteinExistence type="predicted"/>
<dbReference type="GO" id="GO:0012505">
    <property type="term" value="C:endomembrane system"/>
    <property type="evidence" value="ECO:0007669"/>
    <property type="project" value="UniProtKB-SubCell"/>
</dbReference>
<reference evidence="9" key="1">
    <citation type="submission" date="2017-01" db="EMBL/GenBank/DDBJ databases">
        <authorList>
            <person name="Varghese N."/>
            <person name="Submissions S."/>
        </authorList>
    </citation>
    <scope>NUCLEOTIDE SEQUENCE [LARGE SCALE GENOMIC DNA]</scope>
    <source>
        <strain evidence="9">ATCC 700103</strain>
    </source>
</reference>
<evidence type="ECO:0000256" key="3">
    <source>
        <dbReference type="ARBA" id="ARBA00022989"/>
    </source>
</evidence>
<dbReference type="STRING" id="56779.SAMN05421834_10897"/>
<evidence type="ECO:0000256" key="1">
    <source>
        <dbReference type="ARBA" id="ARBA00004127"/>
    </source>
</evidence>
<feature type="domain" description="DUF1232" evidence="7">
    <location>
        <begin position="25"/>
        <end position="59"/>
    </location>
</feature>
<dbReference type="InterPro" id="IPR010652">
    <property type="entry name" value="DUF1232"/>
</dbReference>
<feature type="compositionally biased region" description="Acidic residues" evidence="5">
    <location>
        <begin position="88"/>
        <end position="97"/>
    </location>
</feature>
<keyword evidence="4 6" id="KW-0472">Membrane</keyword>
<evidence type="ECO:0000256" key="2">
    <source>
        <dbReference type="ARBA" id="ARBA00022692"/>
    </source>
</evidence>
<name>A0A1N6VTG7_9FIRM</name>
<keyword evidence="2 6" id="KW-0812">Transmembrane</keyword>
<evidence type="ECO:0000256" key="5">
    <source>
        <dbReference type="SAM" id="MobiDB-lite"/>
    </source>
</evidence>
<feature type="region of interest" description="Disordered" evidence="5">
    <location>
        <begin position="76"/>
        <end position="97"/>
    </location>
</feature>
<keyword evidence="3 6" id="KW-1133">Transmembrane helix</keyword>
<evidence type="ECO:0000256" key="4">
    <source>
        <dbReference type="ARBA" id="ARBA00023136"/>
    </source>
</evidence>
<evidence type="ECO:0000259" key="7">
    <source>
        <dbReference type="Pfam" id="PF06803"/>
    </source>
</evidence>
<accession>A0A1N6VTG7</accession>
<feature type="transmembrane region" description="Helical" evidence="6">
    <location>
        <begin position="22"/>
        <end position="39"/>
    </location>
</feature>
<protein>
    <recommendedName>
        <fullName evidence="7">DUF1232 domain-containing protein</fullName>
    </recommendedName>
</protein>
<dbReference type="EMBL" id="FTNC01000008">
    <property type="protein sequence ID" value="SIQ80936.1"/>
    <property type="molecule type" value="Genomic_DNA"/>
</dbReference>
<dbReference type="Proteomes" id="UP000185669">
    <property type="component" value="Unassembled WGS sequence"/>
</dbReference>
<comment type="subcellular location">
    <subcellularLocation>
        <location evidence="1">Endomembrane system</location>
        <topology evidence="1">Multi-pass membrane protein</topology>
    </subcellularLocation>
</comment>
<gene>
    <name evidence="8" type="ORF">SAMN05421834_10897</name>
</gene>